<dbReference type="Proteomes" id="UP000824208">
    <property type="component" value="Unassembled WGS sequence"/>
</dbReference>
<proteinExistence type="predicted"/>
<name>A0A9D2MB87_9FIRM</name>
<sequence>MTILVGALSAFAKWLFQALKSAPQDSAPKSHPSSKRTLHQQFYRSLIALVLFLVIGLSVPASVPLSLFGAIRVLCLFAAGYSFLFAVGAFDAAMSLYPGDDAREDRPSKDQAKRS</sequence>
<gene>
    <name evidence="2" type="ORF">H9714_06510</name>
</gene>
<keyword evidence="1" id="KW-0812">Transmembrane</keyword>
<feature type="transmembrane region" description="Helical" evidence="1">
    <location>
        <begin position="42"/>
        <end position="61"/>
    </location>
</feature>
<feature type="transmembrane region" description="Helical" evidence="1">
    <location>
        <begin position="73"/>
        <end position="97"/>
    </location>
</feature>
<evidence type="ECO:0000313" key="3">
    <source>
        <dbReference type="Proteomes" id="UP000824208"/>
    </source>
</evidence>
<keyword evidence="1" id="KW-0472">Membrane</keyword>
<accession>A0A9D2MB87</accession>
<organism evidence="2 3">
    <name type="scientific">Candidatus Flavonifractor intestinipullorum</name>
    <dbReference type="NCBI Taxonomy" id="2838587"/>
    <lineage>
        <taxon>Bacteria</taxon>
        <taxon>Bacillati</taxon>
        <taxon>Bacillota</taxon>
        <taxon>Clostridia</taxon>
        <taxon>Eubacteriales</taxon>
        <taxon>Oscillospiraceae</taxon>
        <taxon>Flavonifractor</taxon>
    </lineage>
</organism>
<dbReference type="AlphaFoldDB" id="A0A9D2MB87"/>
<evidence type="ECO:0000256" key="1">
    <source>
        <dbReference type="SAM" id="Phobius"/>
    </source>
</evidence>
<evidence type="ECO:0000313" key="2">
    <source>
        <dbReference type="EMBL" id="HJB57187.1"/>
    </source>
</evidence>
<protein>
    <submittedName>
        <fullName evidence="2">Uncharacterized protein</fullName>
    </submittedName>
</protein>
<keyword evidence="1" id="KW-1133">Transmembrane helix</keyword>
<dbReference type="EMBL" id="DWYC01000054">
    <property type="protein sequence ID" value="HJB57187.1"/>
    <property type="molecule type" value="Genomic_DNA"/>
</dbReference>
<reference evidence="2" key="2">
    <citation type="submission" date="2021-04" db="EMBL/GenBank/DDBJ databases">
        <authorList>
            <person name="Gilroy R."/>
        </authorList>
    </citation>
    <scope>NUCLEOTIDE SEQUENCE</scope>
    <source>
        <strain evidence="2">CHK189-11263</strain>
    </source>
</reference>
<reference evidence="2" key="1">
    <citation type="journal article" date="2021" name="PeerJ">
        <title>Extensive microbial diversity within the chicken gut microbiome revealed by metagenomics and culture.</title>
        <authorList>
            <person name="Gilroy R."/>
            <person name="Ravi A."/>
            <person name="Getino M."/>
            <person name="Pursley I."/>
            <person name="Horton D.L."/>
            <person name="Alikhan N.F."/>
            <person name="Baker D."/>
            <person name="Gharbi K."/>
            <person name="Hall N."/>
            <person name="Watson M."/>
            <person name="Adriaenssens E.M."/>
            <person name="Foster-Nyarko E."/>
            <person name="Jarju S."/>
            <person name="Secka A."/>
            <person name="Antonio M."/>
            <person name="Oren A."/>
            <person name="Chaudhuri R.R."/>
            <person name="La Ragione R."/>
            <person name="Hildebrand F."/>
            <person name="Pallen M.J."/>
        </authorList>
    </citation>
    <scope>NUCLEOTIDE SEQUENCE</scope>
    <source>
        <strain evidence="2">CHK189-11263</strain>
    </source>
</reference>
<comment type="caution">
    <text evidence="2">The sequence shown here is derived from an EMBL/GenBank/DDBJ whole genome shotgun (WGS) entry which is preliminary data.</text>
</comment>